<evidence type="ECO:0000256" key="1">
    <source>
        <dbReference type="ARBA" id="ARBA00023016"/>
    </source>
</evidence>
<evidence type="ECO:0000256" key="3">
    <source>
        <dbReference type="RuleBase" id="RU003616"/>
    </source>
</evidence>
<dbReference type="HOGENOM" id="CLU_046737_1_1_1"/>
<dbReference type="PROSITE" id="PS01031">
    <property type="entry name" value="SHSP"/>
    <property type="match status" value="1"/>
</dbReference>
<organism evidence="6 7">
    <name type="scientific">Glarea lozoyensis (strain ATCC 74030 / MF5533)</name>
    <dbReference type="NCBI Taxonomy" id="1104152"/>
    <lineage>
        <taxon>Eukaryota</taxon>
        <taxon>Fungi</taxon>
        <taxon>Dikarya</taxon>
        <taxon>Ascomycota</taxon>
        <taxon>Pezizomycotina</taxon>
        <taxon>Leotiomycetes</taxon>
        <taxon>Helotiales</taxon>
        <taxon>Helotiaceae</taxon>
        <taxon>Glarea</taxon>
    </lineage>
</organism>
<keyword evidence="7" id="KW-1185">Reference proteome</keyword>
<gene>
    <name evidence="6" type="ORF">M7I_0902</name>
</gene>
<dbReference type="OrthoDB" id="1431247at2759"/>
<evidence type="ECO:0000313" key="6">
    <source>
        <dbReference type="EMBL" id="EHL02935.1"/>
    </source>
</evidence>
<dbReference type="InParanoid" id="H0EEM2"/>
<feature type="domain" description="SHSP" evidence="5">
    <location>
        <begin position="53"/>
        <end position="228"/>
    </location>
</feature>
<dbReference type="EMBL" id="AGUE01000016">
    <property type="protein sequence ID" value="EHL02935.1"/>
    <property type="molecule type" value="Genomic_DNA"/>
</dbReference>
<feature type="compositionally biased region" description="Polar residues" evidence="4">
    <location>
        <begin position="122"/>
        <end position="133"/>
    </location>
</feature>
<dbReference type="FunCoup" id="H0EEM2">
    <property type="interactions" value="657"/>
</dbReference>
<comment type="caution">
    <text evidence="6">The sequence shown here is derived from an EMBL/GenBank/DDBJ whole genome shotgun (WGS) entry which is preliminary data.</text>
</comment>
<dbReference type="Gene3D" id="2.60.40.790">
    <property type="match status" value="1"/>
</dbReference>
<dbReference type="CDD" id="cd06464">
    <property type="entry name" value="ACD_sHsps-like"/>
    <property type="match status" value="1"/>
</dbReference>
<evidence type="ECO:0000259" key="5">
    <source>
        <dbReference type="PROSITE" id="PS01031"/>
    </source>
</evidence>
<evidence type="ECO:0000256" key="4">
    <source>
        <dbReference type="SAM" id="MobiDB-lite"/>
    </source>
</evidence>
<dbReference type="AlphaFoldDB" id="H0EEM2"/>
<evidence type="ECO:0000313" key="7">
    <source>
        <dbReference type="Proteomes" id="UP000005446"/>
    </source>
</evidence>
<dbReference type="Pfam" id="PF00011">
    <property type="entry name" value="HSP20"/>
    <property type="match status" value="1"/>
</dbReference>
<accession>H0EEM2</accession>
<feature type="region of interest" description="Disordered" evidence="4">
    <location>
        <begin position="107"/>
        <end position="173"/>
    </location>
</feature>
<comment type="similarity">
    <text evidence="2 3">Belongs to the small heat shock protein (HSP20) family.</text>
</comment>
<name>H0EEM2_GLAL7</name>
<keyword evidence="1 6" id="KW-0346">Stress response</keyword>
<proteinExistence type="inferred from homology"/>
<dbReference type="SUPFAM" id="SSF49764">
    <property type="entry name" value="HSP20-like chaperones"/>
    <property type="match status" value="1"/>
</dbReference>
<sequence length="228" mass="25075">MPFFPQAYLSSESQFLNFLSELDKEVSQQTQKQAPAPAQAVPQVIRRCQPRQAREETFTPRFDVTETPTTYELFGELPGLAQEDLNIEFVDAQTVVVKGKVVRAGTTIPTPEPTPEVKAIDNSDTSSEKSLNPTVEDEYDEADTPLATPASTTSTTTIAEPKKTEAPKAKAPKPKFWVSERKVGSFARSFSFSQRLDHDNVQAVLKNGVLHLVIPKITKTGKIAVTVA</sequence>
<dbReference type="Proteomes" id="UP000005446">
    <property type="component" value="Unassembled WGS sequence"/>
</dbReference>
<protein>
    <submittedName>
        <fullName evidence="6">Putative 30 kDa heat shock protein</fullName>
    </submittedName>
</protein>
<dbReference type="InterPro" id="IPR008978">
    <property type="entry name" value="HSP20-like_chaperone"/>
</dbReference>
<dbReference type="PANTHER" id="PTHR11527">
    <property type="entry name" value="HEAT-SHOCK PROTEIN 20 FAMILY MEMBER"/>
    <property type="match status" value="1"/>
</dbReference>
<reference evidence="6 7" key="1">
    <citation type="journal article" date="2012" name="Eukaryot. Cell">
        <title>Genome sequence of the fungus Glarea lozoyensis: the first genome sequence of a species from the Helotiaceae family.</title>
        <authorList>
            <person name="Youssar L."/>
            <person name="Gruening B.A."/>
            <person name="Erxleben A."/>
            <person name="Guenther S."/>
            <person name="Huettel W."/>
        </authorList>
    </citation>
    <scope>NUCLEOTIDE SEQUENCE [LARGE SCALE GENOMIC DNA]</scope>
    <source>
        <strain evidence="7">ATCC 74030 / MF5533</strain>
    </source>
</reference>
<dbReference type="InterPro" id="IPR002068">
    <property type="entry name" value="A-crystallin/Hsp20_dom"/>
</dbReference>
<feature type="compositionally biased region" description="Low complexity" evidence="4">
    <location>
        <begin position="144"/>
        <end position="159"/>
    </location>
</feature>
<dbReference type="InterPro" id="IPR031107">
    <property type="entry name" value="Small_HSP"/>
</dbReference>
<evidence type="ECO:0000256" key="2">
    <source>
        <dbReference type="PROSITE-ProRule" id="PRU00285"/>
    </source>
</evidence>